<gene>
    <name evidence="1" type="ORF">H9964_02620</name>
</gene>
<reference evidence="1" key="1">
    <citation type="journal article" date="2021" name="PeerJ">
        <title>Extensive microbial diversity within the chicken gut microbiome revealed by metagenomics and culture.</title>
        <authorList>
            <person name="Gilroy R."/>
            <person name="Ravi A."/>
            <person name="Getino M."/>
            <person name="Pursley I."/>
            <person name="Horton D.L."/>
            <person name="Alikhan N.F."/>
            <person name="Baker D."/>
            <person name="Gharbi K."/>
            <person name="Hall N."/>
            <person name="Watson M."/>
            <person name="Adriaenssens E.M."/>
            <person name="Foster-Nyarko E."/>
            <person name="Jarju S."/>
            <person name="Secka A."/>
            <person name="Antonio M."/>
            <person name="Oren A."/>
            <person name="Chaudhuri R.R."/>
            <person name="La Ragione R."/>
            <person name="Hildebrand F."/>
            <person name="Pallen M.J."/>
        </authorList>
    </citation>
    <scope>NUCLEOTIDE SEQUENCE</scope>
    <source>
        <strain evidence="1">ChiW7-2402</strain>
    </source>
</reference>
<evidence type="ECO:0000313" key="1">
    <source>
        <dbReference type="EMBL" id="HIZ72458.1"/>
    </source>
</evidence>
<organism evidence="1 2">
    <name type="scientific">Candidatus Gallimonas intestinavium</name>
    <dbReference type="NCBI Taxonomy" id="2838603"/>
    <lineage>
        <taxon>Bacteria</taxon>
        <taxon>Bacillati</taxon>
        <taxon>Bacillota</taxon>
        <taxon>Clostridia</taxon>
        <taxon>Candidatus Gallimonas</taxon>
    </lineage>
</organism>
<comment type="caution">
    <text evidence="1">The sequence shown here is derived from an EMBL/GenBank/DDBJ whole genome shotgun (WGS) entry which is preliminary data.</text>
</comment>
<reference evidence="1" key="2">
    <citation type="submission" date="2021-04" db="EMBL/GenBank/DDBJ databases">
        <authorList>
            <person name="Gilroy R."/>
        </authorList>
    </citation>
    <scope>NUCLEOTIDE SEQUENCE</scope>
    <source>
        <strain evidence="1">ChiW7-2402</strain>
    </source>
</reference>
<name>A0A9D2JZP6_9FIRM</name>
<evidence type="ECO:0000313" key="2">
    <source>
        <dbReference type="Proteomes" id="UP000824102"/>
    </source>
</evidence>
<sequence length="89" mass="9624">MTEPEQDTLSSRLLALGVKPHLKGHAYFLAGEQMLSGSGKMPSVHELAERCGTSDGHMEAALALCVEVAKLRTGRNFRNAEELLRAAMS</sequence>
<accession>A0A9D2JZP6</accession>
<proteinExistence type="predicted"/>
<dbReference type="EMBL" id="DXBB01000044">
    <property type="protein sequence ID" value="HIZ72458.1"/>
    <property type="molecule type" value="Genomic_DNA"/>
</dbReference>
<dbReference type="Proteomes" id="UP000824102">
    <property type="component" value="Unassembled WGS sequence"/>
</dbReference>
<protein>
    <submittedName>
        <fullName evidence="1">Uncharacterized protein</fullName>
    </submittedName>
</protein>
<dbReference type="AlphaFoldDB" id="A0A9D2JZP6"/>